<dbReference type="InterPro" id="IPR003103">
    <property type="entry name" value="BAG_domain"/>
</dbReference>
<feature type="compositionally biased region" description="Basic and acidic residues" evidence="2">
    <location>
        <begin position="319"/>
        <end position="328"/>
    </location>
</feature>
<dbReference type="GO" id="GO:0051087">
    <property type="term" value="F:protein-folding chaperone binding"/>
    <property type="evidence" value="ECO:0007669"/>
    <property type="project" value="InterPro"/>
</dbReference>
<dbReference type="GO" id="GO:0005634">
    <property type="term" value="C:nucleus"/>
    <property type="evidence" value="ECO:0007669"/>
    <property type="project" value="TreeGrafter"/>
</dbReference>
<dbReference type="EMBL" id="WNYA01000232">
    <property type="protein sequence ID" value="KAG8549175.1"/>
    <property type="molecule type" value="Genomic_DNA"/>
</dbReference>
<reference evidence="5" key="1">
    <citation type="thesis" date="2020" institute="ProQuest LLC" country="789 East Eisenhower Parkway, Ann Arbor, MI, USA">
        <title>Comparative Genomics and Chromosome Evolution.</title>
        <authorList>
            <person name="Mudd A.B."/>
        </authorList>
    </citation>
    <scope>NUCLEOTIDE SEQUENCE</scope>
    <source>
        <strain evidence="5">237g6f4</strain>
        <tissue evidence="5">Blood</tissue>
    </source>
</reference>
<dbReference type="PANTHER" id="PTHR12329">
    <property type="entry name" value="BCL2-ASSOCIATED ATHANOGENE"/>
    <property type="match status" value="1"/>
</dbReference>
<feature type="compositionally biased region" description="Low complexity" evidence="2">
    <location>
        <begin position="224"/>
        <end position="242"/>
    </location>
</feature>
<dbReference type="InterPro" id="IPR039773">
    <property type="entry name" value="BAG_chaperone_regulator"/>
</dbReference>
<dbReference type="AlphaFoldDB" id="A0AAV6ZLI8"/>
<feature type="compositionally biased region" description="Low complexity" evidence="2">
    <location>
        <begin position="295"/>
        <end position="312"/>
    </location>
</feature>
<dbReference type="Gene3D" id="2.20.70.10">
    <property type="match status" value="1"/>
</dbReference>
<evidence type="ECO:0008006" key="7">
    <source>
        <dbReference type="Google" id="ProtNLM"/>
    </source>
</evidence>
<keyword evidence="6" id="KW-1185">Reference proteome</keyword>
<evidence type="ECO:0000259" key="4">
    <source>
        <dbReference type="PROSITE" id="PS51035"/>
    </source>
</evidence>
<comment type="caution">
    <text evidence="5">The sequence shown here is derived from an EMBL/GenBank/DDBJ whole genome shotgun (WGS) entry which is preliminary data.</text>
</comment>
<feature type="domain" description="WW" evidence="3">
    <location>
        <begin position="9"/>
        <end position="43"/>
    </location>
</feature>
<evidence type="ECO:0000313" key="6">
    <source>
        <dbReference type="Proteomes" id="UP000824782"/>
    </source>
</evidence>
<dbReference type="CDD" id="cd00201">
    <property type="entry name" value="WW"/>
    <property type="match status" value="1"/>
</dbReference>
<protein>
    <recommendedName>
        <fullName evidence="7">BAG family molecular chaperone regulator 3</fullName>
    </recommendedName>
</protein>
<dbReference type="SMART" id="SM00456">
    <property type="entry name" value="WW"/>
    <property type="match status" value="1"/>
</dbReference>
<feature type="region of interest" description="Disordered" evidence="2">
    <location>
        <begin position="39"/>
        <end position="59"/>
    </location>
</feature>
<evidence type="ECO:0000259" key="3">
    <source>
        <dbReference type="PROSITE" id="PS50020"/>
    </source>
</evidence>
<feature type="domain" description="BAG" evidence="4">
    <location>
        <begin position="370"/>
        <end position="447"/>
    </location>
</feature>
<dbReference type="GO" id="GO:0016020">
    <property type="term" value="C:membrane"/>
    <property type="evidence" value="ECO:0007669"/>
    <property type="project" value="TreeGrafter"/>
</dbReference>
<dbReference type="GO" id="GO:0005829">
    <property type="term" value="C:cytosol"/>
    <property type="evidence" value="ECO:0007669"/>
    <property type="project" value="TreeGrafter"/>
</dbReference>
<dbReference type="InterPro" id="IPR036020">
    <property type="entry name" value="WW_dom_sf"/>
</dbReference>
<dbReference type="GO" id="GO:0000774">
    <property type="term" value="F:adenyl-nucleotide exchange factor activity"/>
    <property type="evidence" value="ECO:0007669"/>
    <property type="project" value="TreeGrafter"/>
</dbReference>
<dbReference type="InterPro" id="IPR001202">
    <property type="entry name" value="WW_dom"/>
</dbReference>
<evidence type="ECO:0000256" key="1">
    <source>
        <dbReference type="ARBA" id="ARBA00023186"/>
    </source>
</evidence>
<dbReference type="SUPFAM" id="SSF51045">
    <property type="entry name" value="WW domain"/>
    <property type="match status" value="1"/>
</dbReference>
<feature type="compositionally biased region" description="Low complexity" evidence="2">
    <location>
        <begin position="476"/>
        <end position="485"/>
    </location>
</feature>
<feature type="compositionally biased region" description="Gly residues" evidence="2">
    <location>
        <begin position="486"/>
        <end position="496"/>
    </location>
</feature>
<dbReference type="Pfam" id="PF00397">
    <property type="entry name" value="WW"/>
    <property type="match status" value="1"/>
</dbReference>
<feature type="region of interest" description="Disordered" evidence="2">
    <location>
        <begin position="447"/>
        <end position="496"/>
    </location>
</feature>
<dbReference type="PROSITE" id="PS50020">
    <property type="entry name" value="WW_DOMAIN_2"/>
    <property type="match status" value="1"/>
</dbReference>
<feature type="compositionally biased region" description="Low complexity" evidence="2">
    <location>
        <begin position="122"/>
        <end position="134"/>
    </location>
</feature>
<accession>A0AAV6ZLI8</accession>
<dbReference type="SMART" id="SM00264">
    <property type="entry name" value="BAG"/>
    <property type="match status" value="1"/>
</dbReference>
<dbReference type="PROSITE" id="PS01159">
    <property type="entry name" value="WW_DOMAIN_1"/>
    <property type="match status" value="1"/>
</dbReference>
<name>A0AAV6ZLI8_ENGPU</name>
<dbReference type="Proteomes" id="UP000824782">
    <property type="component" value="Unassembled WGS sequence"/>
</dbReference>
<dbReference type="Gene3D" id="1.20.58.120">
    <property type="entry name" value="BAG domain"/>
    <property type="match status" value="1"/>
</dbReference>
<feature type="compositionally biased region" description="Basic and acidic residues" evidence="2">
    <location>
        <begin position="208"/>
        <end position="217"/>
    </location>
</feature>
<dbReference type="Pfam" id="PF02179">
    <property type="entry name" value="BAG"/>
    <property type="match status" value="1"/>
</dbReference>
<keyword evidence="1" id="KW-0143">Chaperone</keyword>
<evidence type="ECO:0000256" key="2">
    <source>
        <dbReference type="SAM" id="MobiDB-lite"/>
    </source>
</evidence>
<dbReference type="PROSITE" id="PS51035">
    <property type="entry name" value="BAG"/>
    <property type="match status" value="1"/>
</dbReference>
<dbReference type="SUPFAM" id="SSF63491">
    <property type="entry name" value="BAG domain"/>
    <property type="match status" value="1"/>
</dbReference>
<feature type="region of interest" description="Disordered" evidence="2">
    <location>
        <begin position="98"/>
        <end position="368"/>
    </location>
</feature>
<feature type="compositionally biased region" description="Polar residues" evidence="2">
    <location>
        <begin position="268"/>
        <end position="294"/>
    </location>
</feature>
<organism evidence="5 6">
    <name type="scientific">Engystomops pustulosus</name>
    <name type="common">Tungara frog</name>
    <name type="synonym">Physalaemus pustulosus</name>
    <dbReference type="NCBI Taxonomy" id="76066"/>
    <lineage>
        <taxon>Eukaryota</taxon>
        <taxon>Metazoa</taxon>
        <taxon>Chordata</taxon>
        <taxon>Craniata</taxon>
        <taxon>Vertebrata</taxon>
        <taxon>Euteleostomi</taxon>
        <taxon>Amphibia</taxon>
        <taxon>Batrachia</taxon>
        <taxon>Anura</taxon>
        <taxon>Neobatrachia</taxon>
        <taxon>Hyloidea</taxon>
        <taxon>Leptodactylidae</taxon>
        <taxon>Leiuperinae</taxon>
        <taxon>Engystomops</taxon>
    </lineage>
</organism>
<feature type="compositionally biased region" description="Polar residues" evidence="2">
    <location>
        <begin position="187"/>
        <end position="197"/>
    </location>
</feature>
<sequence length="496" mass="53907">MKSHLSPAEPLPPGWEMKLDPHTGWPFYVDHNNRTTTWSDPRAPDKVTFSNGPTTEGPKCGNCYYPQLRPGYIPIPIQHEGVENRQQPPFLHVHQPGMQRVKCEPSMPKRPQSPSLGPNRPQSPAWSPSESPPSDKAGGQTLRGSSQGQSPPPSDQSSVWQGPGRQGHQLPRGYIPIPVIHEGNVPRQPQKTLNPQSEGPPHQPVFHRIQDERDSRQSPRTVSSRESSPARRTPTPTAPVRVQIPIQRVSPPRSHQEVDSSPVASVLPQKTSSPNVPIHVSFTSTAPGQDSDVNSAPAKATPTSSSHSAQTSPPSPEDQQTRIVEDNLKSSGQKSGNEEQPCAHPSEDSVVPDTGAPTVEVAQPQNKHPGVLQIERILHHVEGLQEAVNNFQGNKNEKKYLMLEEYLTKELLALDSVDPEGRADVRQARRDGVRKVQNILETLEQKASVKSANSQELMDLGGKMEESQGEPVQPESPQQGTSPAQGGSGSATGGGQ</sequence>
<dbReference type="InterPro" id="IPR036533">
    <property type="entry name" value="BAG_dom_sf"/>
</dbReference>
<dbReference type="PANTHER" id="PTHR12329:SF5">
    <property type="entry name" value="STARVIN, ISOFORM E"/>
    <property type="match status" value="1"/>
</dbReference>
<dbReference type="GO" id="GO:0050821">
    <property type="term" value="P:protein stabilization"/>
    <property type="evidence" value="ECO:0007669"/>
    <property type="project" value="TreeGrafter"/>
</dbReference>
<evidence type="ECO:0000313" key="5">
    <source>
        <dbReference type="EMBL" id="KAG8549175.1"/>
    </source>
</evidence>
<proteinExistence type="predicted"/>
<gene>
    <name evidence="5" type="ORF">GDO81_022378</name>
</gene>